<feature type="region of interest" description="Disordered" evidence="7">
    <location>
        <begin position="645"/>
        <end position="669"/>
    </location>
</feature>
<dbReference type="PANTHER" id="PTHR45614:SF194">
    <property type="entry name" value="TRANSCRIPTION FACTOR MYB3R-3-RELATED"/>
    <property type="match status" value="1"/>
</dbReference>
<feature type="domain" description="Myb-like" evidence="8">
    <location>
        <begin position="126"/>
        <end position="177"/>
    </location>
</feature>
<evidence type="ECO:0000256" key="7">
    <source>
        <dbReference type="SAM" id="MobiDB-lite"/>
    </source>
</evidence>
<evidence type="ECO:0000256" key="4">
    <source>
        <dbReference type="ARBA" id="ARBA00023125"/>
    </source>
</evidence>
<evidence type="ECO:0000256" key="1">
    <source>
        <dbReference type="ARBA" id="ARBA00004123"/>
    </source>
</evidence>
<dbReference type="Pfam" id="PF00249">
    <property type="entry name" value="Myb_DNA-binding"/>
    <property type="match status" value="3"/>
</dbReference>
<name>A0A2P2M1Q2_RHIMU</name>
<dbReference type="FunFam" id="1.10.10.60:FF:000324">
    <property type="entry name" value="Transcription factor MYB3R-2"/>
    <property type="match status" value="1"/>
</dbReference>
<feature type="compositionally biased region" description="Polar residues" evidence="7">
    <location>
        <begin position="578"/>
        <end position="593"/>
    </location>
</feature>
<evidence type="ECO:0000256" key="3">
    <source>
        <dbReference type="ARBA" id="ARBA00023015"/>
    </source>
</evidence>
<dbReference type="CDD" id="cd00167">
    <property type="entry name" value="SANT"/>
    <property type="match status" value="3"/>
</dbReference>
<comment type="subcellular location">
    <subcellularLocation>
        <location evidence="1">Nucleus</location>
    </subcellularLocation>
</comment>
<sequence>MSSASIPATSSRAEEEQEEGMGEAKIEERCLENKQLTAAFSPSISEGSGSAILKSPGVSSPATASPTNRRTTGPIRRAKGGWTPEEDETLRNAVAAFKGKNWKKIAEFFPDRSEVQCLHRWQKVLNPELVKGPWTQEEDEKIVELVAKYGPTKWAVIAKSLPGRIGKQCRERWHNHLNPDIKRDAWTLDEEMILMNAQGTHGNKWAEIAKVLPGRTDNSIKNHWNSSLKKKLDFYLTTGNLLPVAKNGIQNSTKDDKAASIKMSREPVSVVLPTSGTTDVCKTEFDGSDLLESSAPMQNTTTSSNNLPAESADSEGAECRQQSPTIGVCHCTSGSVQKCENCVINCPPVAKNGIQSRIKDMSQSSVIKTFRESDSAIQTSSRTTDASKIEDNGKDELESSALVLDMAPSSIALATESTDSDGVECKCWSSTPGVCPCKSNSPKKYENLRINHEIDKANVASQLHFEMPPYGSLCYEPPKLETFTPSYPDLLNLSYGQHEYSSGLVSSLVSFLTPPCMKSSSLNIQTPESLLRIAAKSYPNTPSIFRKRKTVAQVHVVPSKVGKMEQETVEDRLRVTDEQGSPQNTFQKSQPQDESFCKNMACPDGGTIVPNGKAFNASPPYRLRSKRTGLFKSVERQLSFTFDQAKHDSTTPTGASVKGSSHAGKMAVT</sequence>
<dbReference type="PROSITE" id="PS50090">
    <property type="entry name" value="MYB_LIKE"/>
    <property type="match status" value="3"/>
</dbReference>
<protein>
    <submittedName>
        <fullName evidence="10">Transcriptional activator Myb</fullName>
    </submittedName>
</protein>
<evidence type="ECO:0000313" key="10">
    <source>
        <dbReference type="EMBL" id="MBX24154.1"/>
    </source>
</evidence>
<feature type="compositionally biased region" description="Polar residues" evidence="7">
    <location>
        <begin position="375"/>
        <end position="384"/>
    </location>
</feature>
<accession>A0A2P2M1Q2</accession>
<keyword evidence="4" id="KW-0238">DNA-binding</keyword>
<dbReference type="PANTHER" id="PTHR45614">
    <property type="entry name" value="MYB PROTEIN-RELATED"/>
    <property type="match status" value="1"/>
</dbReference>
<feature type="region of interest" description="Disordered" evidence="7">
    <location>
        <begin position="41"/>
        <end position="85"/>
    </location>
</feature>
<evidence type="ECO:0000256" key="2">
    <source>
        <dbReference type="ARBA" id="ARBA00022737"/>
    </source>
</evidence>
<dbReference type="GO" id="GO:0000981">
    <property type="term" value="F:DNA-binding transcription factor activity, RNA polymerase II-specific"/>
    <property type="evidence" value="ECO:0007669"/>
    <property type="project" value="TreeGrafter"/>
</dbReference>
<evidence type="ECO:0000256" key="6">
    <source>
        <dbReference type="ARBA" id="ARBA00023242"/>
    </source>
</evidence>
<keyword evidence="5" id="KW-0804">Transcription</keyword>
<dbReference type="SUPFAM" id="SSF46689">
    <property type="entry name" value="Homeodomain-like"/>
    <property type="match status" value="2"/>
</dbReference>
<reference evidence="10" key="1">
    <citation type="submission" date="2018-02" db="EMBL/GenBank/DDBJ databases">
        <title>Rhizophora mucronata_Transcriptome.</title>
        <authorList>
            <person name="Meera S.P."/>
            <person name="Sreeshan A."/>
            <person name="Augustine A."/>
        </authorList>
    </citation>
    <scope>NUCLEOTIDE SEQUENCE</scope>
    <source>
        <tissue evidence="10">Leaf</tissue>
    </source>
</reference>
<feature type="compositionally biased region" description="Polar residues" evidence="7">
    <location>
        <begin position="57"/>
        <end position="71"/>
    </location>
</feature>
<feature type="region of interest" description="Disordered" evidence="7">
    <location>
        <begin position="575"/>
        <end position="594"/>
    </location>
</feature>
<dbReference type="InterPro" id="IPR009057">
    <property type="entry name" value="Homeodomain-like_sf"/>
</dbReference>
<feature type="region of interest" description="Disordered" evidence="7">
    <location>
        <begin position="369"/>
        <end position="392"/>
    </location>
</feature>
<feature type="domain" description="HTH myb-type" evidence="9">
    <location>
        <begin position="126"/>
        <end position="181"/>
    </location>
</feature>
<feature type="domain" description="Myb-like" evidence="8">
    <location>
        <begin position="178"/>
        <end position="228"/>
    </location>
</feature>
<dbReference type="EMBL" id="GGEC01043670">
    <property type="protein sequence ID" value="MBX24154.1"/>
    <property type="molecule type" value="Transcribed_RNA"/>
</dbReference>
<keyword evidence="2" id="KW-0677">Repeat</keyword>
<organism evidence="10">
    <name type="scientific">Rhizophora mucronata</name>
    <name type="common">Asiatic mangrove</name>
    <dbReference type="NCBI Taxonomy" id="61149"/>
    <lineage>
        <taxon>Eukaryota</taxon>
        <taxon>Viridiplantae</taxon>
        <taxon>Streptophyta</taxon>
        <taxon>Embryophyta</taxon>
        <taxon>Tracheophyta</taxon>
        <taxon>Spermatophyta</taxon>
        <taxon>Magnoliopsida</taxon>
        <taxon>eudicotyledons</taxon>
        <taxon>Gunneridae</taxon>
        <taxon>Pentapetalae</taxon>
        <taxon>rosids</taxon>
        <taxon>fabids</taxon>
        <taxon>Malpighiales</taxon>
        <taxon>Rhizophoraceae</taxon>
        <taxon>Rhizophora</taxon>
    </lineage>
</organism>
<dbReference type="FunFam" id="1.10.10.60:FF:000010">
    <property type="entry name" value="Transcriptional activator Myb isoform A"/>
    <property type="match status" value="1"/>
</dbReference>
<feature type="domain" description="HTH myb-type" evidence="9">
    <location>
        <begin position="79"/>
        <end position="125"/>
    </location>
</feature>
<dbReference type="GO" id="GO:0000978">
    <property type="term" value="F:RNA polymerase II cis-regulatory region sequence-specific DNA binding"/>
    <property type="evidence" value="ECO:0007669"/>
    <property type="project" value="TreeGrafter"/>
</dbReference>
<feature type="compositionally biased region" description="Polar residues" evidence="7">
    <location>
        <begin position="1"/>
        <end position="11"/>
    </location>
</feature>
<feature type="domain" description="Myb-like" evidence="8">
    <location>
        <begin position="74"/>
        <end position="125"/>
    </location>
</feature>
<dbReference type="GO" id="GO:0005634">
    <property type="term" value="C:nucleus"/>
    <property type="evidence" value="ECO:0007669"/>
    <property type="project" value="UniProtKB-SubCell"/>
</dbReference>
<feature type="region of interest" description="Disordered" evidence="7">
    <location>
        <begin position="1"/>
        <end position="29"/>
    </location>
</feature>
<evidence type="ECO:0000256" key="5">
    <source>
        <dbReference type="ARBA" id="ARBA00023163"/>
    </source>
</evidence>
<proteinExistence type="predicted"/>
<evidence type="ECO:0000259" key="9">
    <source>
        <dbReference type="PROSITE" id="PS51294"/>
    </source>
</evidence>
<dbReference type="FunFam" id="1.10.10.60:FF:000016">
    <property type="entry name" value="Transcriptional activator Myb isoform A"/>
    <property type="match status" value="1"/>
</dbReference>
<dbReference type="AlphaFoldDB" id="A0A2P2M1Q2"/>
<keyword evidence="3" id="KW-0805">Transcription regulation</keyword>
<dbReference type="InterPro" id="IPR001005">
    <property type="entry name" value="SANT/Myb"/>
</dbReference>
<dbReference type="InterPro" id="IPR050560">
    <property type="entry name" value="MYB_TF"/>
</dbReference>
<dbReference type="PROSITE" id="PS51294">
    <property type="entry name" value="HTH_MYB"/>
    <property type="match status" value="3"/>
</dbReference>
<dbReference type="InterPro" id="IPR017930">
    <property type="entry name" value="Myb_dom"/>
</dbReference>
<keyword evidence="6" id="KW-0539">Nucleus</keyword>
<feature type="region of interest" description="Disordered" evidence="7">
    <location>
        <begin position="291"/>
        <end position="311"/>
    </location>
</feature>
<dbReference type="Gene3D" id="1.10.10.60">
    <property type="entry name" value="Homeodomain-like"/>
    <property type="match status" value="3"/>
</dbReference>
<feature type="compositionally biased region" description="Polar residues" evidence="7">
    <location>
        <begin position="295"/>
        <end position="308"/>
    </location>
</feature>
<dbReference type="SMART" id="SM00717">
    <property type="entry name" value="SANT"/>
    <property type="match status" value="3"/>
</dbReference>
<feature type="domain" description="HTH myb-type" evidence="9">
    <location>
        <begin position="182"/>
        <end position="232"/>
    </location>
</feature>
<evidence type="ECO:0000259" key="8">
    <source>
        <dbReference type="PROSITE" id="PS50090"/>
    </source>
</evidence>